<dbReference type="FunFam" id="3.60.10.10:FF:000045">
    <property type="entry name" value="Endonuclease/exonuclease/phosphatase family protein"/>
    <property type="match status" value="1"/>
</dbReference>
<dbReference type="PANTHER" id="PTHR14859:SF0">
    <property type="entry name" value="ENDONUCLEASE_EXONUCLEASE_PHOSPHATASE FAMILY PROTEIN, EXPRESSED"/>
    <property type="match status" value="1"/>
</dbReference>
<keyword evidence="4" id="KW-1185">Reference proteome</keyword>
<dbReference type="GO" id="GO:0005783">
    <property type="term" value="C:endoplasmic reticulum"/>
    <property type="evidence" value="ECO:0007669"/>
    <property type="project" value="TreeGrafter"/>
</dbReference>
<dbReference type="EMBL" id="CACRZD030000001">
    <property type="protein sequence ID" value="CAA6654168.1"/>
    <property type="molecule type" value="Genomic_DNA"/>
</dbReference>
<proteinExistence type="predicted"/>
<dbReference type="SUPFAM" id="SSF56219">
    <property type="entry name" value="DNase I-like"/>
    <property type="match status" value="1"/>
</dbReference>
<dbReference type="GO" id="GO:0006506">
    <property type="term" value="P:GPI anchor biosynthetic process"/>
    <property type="evidence" value="ECO:0007669"/>
    <property type="project" value="TreeGrafter"/>
</dbReference>
<feature type="domain" description="Endonuclease/exonuclease/phosphatase" evidence="2">
    <location>
        <begin position="145"/>
        <end position="380"/>
    </location>
</feature>
<evidence type="ECO:0000313" key="3">
    <source>
        <dbReference type="EMBL" id="CAA2614371.1"/>
    </source>
</evidence>
<feature type="region of interest" description="Disordered" evidence="1">
    <location>
        <begin position="68"/>
        <end position="106"/>
    </location>
</feature>
<dbReference type="InterPro" id="IPR005135">
    <property type="entry name" value="Endo/exonuclease/phosphatase"/>
</dbReference>
<feature type="region of interest" description="Disordered" evidence="1">
    <location>
        <begin position="124"/>
        <end position="145"/>
    </location>
</feature>
<dbReference type="InterPro" id="IPR051916">
    <property type="entry name" value="GPI-anchor_lipid_remodeler"/>
</dbReference>
<gene>
    <name evidence="3" type="ORF">SI7747_01000758</name>
</gene>
<accession>A0A7I8I9G7</accession>
<feature type="compositionally biased region" description="Gly residues" evidence="1">
    <location>
        <begin position="129"/>
        <end position="141"/>
    </location>
</feature>
<dbReference type="AlphaFoldDB" id="A0A7I8I9G7"/>
<dbReference type="Gene3D" id="3.60.10.10">
    <property type="entry name" value="Endonuclease/exonuclease/phosphatase"/>
    <property type="match status" value="1"/>
</dbReference>
<protein>
    <recommendedName>
        <fullName evidence="2">Endonuclease/exonuclease/phosphatase domain-containing protein</fullName>
    </recommendedName>
</protein>
<evidence type="ECO:0000256" key="1">
    <source>
        <dbReference type="SAM" id="MobiDB-lite"/>
    </source>
</evidence>
<reference evidence="3 4" key="1">
    <citation type="submission" date="2019-12" db="EMBL/GenBank/DDBJ databases">
        <authorList>
            <person name="Scholz U."/>
            <person name="Mascher M."/>
            <person name="Fiebig A."/>
        </authorList>
    </citation>
    <scope>NUCLEOTIDE SEQUENCE</scope>
</reference>
<name>A0A7I8I9G7_SPIIN</name>
<sequence length="424" mass="46297">MGSLKLRRLCSRLRGNRGRSPAGGGSAVVRTLGRTSAASPGGRPDAAAPTARIATFNAAMFSIAPAMPRSWKSSASSDAGEARGNLSHDRRPKSILKQQSFGKSKHRVSINLPHNEISLVREKKLNSSGSGGGGGGGGAGDGDQAFPRSERSILEVLREVDADILALQNVKAEEENGMSPLSDLAEGLGMRYVFAESWAPQYGNAVLSRWPIKRWKVQKISDDTDFRNVLKATVDVPRVGEVTVLCTHLDHLNESWRMKQINSILRSSEGPHILAGGLNALDQMDYSAERWNDIVKYYEEIGKPAPKVEVIKFLKEKSYVDAKDFAGECEAIVVLAKGQDVQGTCKYGTRVDYILSCPSSPFEFLPGSYSVFSSKGTSDHHIVKVDIRKSISFEDQGRRHRGSRQKVVKMDGKSPSRGIWAVDR</sequence>
<dbReference type="InterPro" id="IPR036691">
    <property type="entry name" value="Endo/exonu/phosph_ase_sf"/>
</dbReference>
<dbReference type="EMBL" id="LR743588">
    <property type="protein sequence ID" value="CAA2614371.1"/>
    <property type="molecule type" value="Genomic_DNA"/>
</dbReference>
<evidence type="ECO:0000313" key="4">
    <source>
        <dbReference type="Proteomes" id="UP001189122"/>
    </source>
</evidence>
<dbReference type="PANTHER" id="PTHR14859">
    <property type="entry name" value="CALCOFLUOR WHITE HYPERSENSITIVE PROTEIN PRECURSOR"/>
    <property type="match status" value="1"/>
</dbReference>
<organism evidence="3">
    <name type="scientific">Spirodela intermedia</name>
    <name type="common">Intermediate duckweed</name>
    <dbReference type="NCBI Taxonomy" id="51605"/>
    <lineage>
        <taxon>Eukaryota</taxon>
        <taxon>Viridiplantae</taxon>
        <taxon>Streptophyta</taxon>
        <taxon>Embryophyta</taxon>
        <taxon>Tracheophyta</taxon>
        <taxon>Spermatophyta</taxon>
        <taxon>Magnoliopsida</taxon>
        <taxon>Liliopsida</taxon>
        <taxon>Araceae</taxon>
        <taxon>Lemnoideae</taxon>
        <taxon>Spirodela</taxon>
    </lineage>
</organism>
<dbReference type="GO" id="GO:0016020">
    <property type="term" value="C:membrane"/>
    <property type="evidence" value="ECO:0007669"/>
    <property type="project" value="GOC"/>
</dbReference>
<dbReference type="GO" id="GO:0003824">
    <property type="term" value="F:catalytic activity"/>
    <property type="evidence" value="ECO:0007669"/>
    <property type="project" value="InterPro"/>
</dbReference>
<evidence type="ECO:0000259" key="2">
    <source>
        <dbReference type="Pfam" id="PF03372"/>
    </source>
</evidence>
<dbReference type="Pfam" id="PF03372">
    <property type="entry name" value="Exo_endo_phos"/>
    <property type="match status" value="1"/>
</dbReference>
<dbReference type="Proteomes" id="UP001189122">
    <property type="component" value="Unassembled WGS sequence"/>
</dbReference>